<dbReference type="EMBL" id="VIGI01000008">
    <property type="protein sequence ID" value="KAB8296789.1"/>
    <property type="molecule type" value="Genomic_DNA"/>
</dbReference>
<accession>A0A5N6K3D8</accession>
<keyword evidence="3" id="KW-1185">Reference proteome</keyword>
<dbReference type="AlphaFoldDB" id="A0A5N6K3D8"/>
<keyword evidence="1" id="KW-0732">Signal</keyword>
<comment type="caution">
    <text evidence="2">The sequence shown here is derived from an EMBL/GenBank/DDBJ whole genome shotgun (WGS) entry which is preliminary data.</text>
</comment>
<evidence type="ECO:0000313" key="3">
    <source>
        <dbReference type="Proteomes" id="UP000326757"/>
    </source>
</evidence>
<proteinExistence type="predicted"/>
<name>A0A5N6K3D8_MONLA</name>
<dbReference type="OrthoDB" id="3533179at2759"/>
<protein>
    <submittedName>
        <fullName evidence="2">Uncharacterized protein</fullName>
    </submittedName>
</protein>
<gene>
    <name evidence="2" type="ORF">EYC80_002206</name>
</gene>
<reference evidence="2 3" key="1">
    <citation type="submission" date="2019-06" db="EMBL/GenBank/DDBJ databases">
        <title>Genome Sequence of the Brown Rot Fungal Pathogen Monilinia laxa.</title>
        <authorList>
            <person name="De Miccolis Angelini R.M."/>
            <person name="Landi L."/>
            <person name="Abate D."/>
            <person name="Pollastro S."/>
            <person name="Romanazzi G."/>
            <person name="Faretra F."/>
        </authorList>
    </citation>
    <scope>NUCLEOTIDE SEQUENCE [LARGE SCALE GENOMIC DNA]</scope>
    <source>
        <strain evidence="2 3">Mlax316</strain>
    </source>
</reference>
<organism evidence="2 3">
    <name type="scientific">Monilinia laxa</name>
    <name type="common">Brown rot fungus</name>
    <name type="synonym">Sclerotinia laxa</name>
    <dbReference type="NCBI Taxonomy" id="61186"/>
    <lineage>
        <taxon>Eukaryota</taxon>
        <taxon>Fungi</taxon>
        <taxon>Dikarya</taxon>
        <taxon>Ascomycota</taxon>
        <taxon>Pezizomycotina</taxon>
        <taxon>Leotiomycetes</taxon>
        <taxon>Helotiales</taxon>
        <taxon>Sclerotiniaceae</taxon>
        <taxon>Monilinia</taxon>
    </lineage>
</organism>
<evidence type="ECO:0000313" key="2">
    <source>
        <dbReference type="EMBL" id="KAB8296789.1"/>
    </source>
</evidence>
<feature type="signal peptide" evidence="1">
    <location>
        <begin position="1"/>
        <end position="18"/>
    </location>
</feature>
<evidence type="ECO:0000256" key="1">
    <source>
        <dbReference type="SAM" id="SignalP"/>
    </source>
</evidence>
<feature type="chain" id="PRO_5024866792" evidence="1">
    <location>
        <begin position="19"/>
        <end position="120"/>
    </location>
</feature>
<dbReference type="Proteomes" id="UP000326757">
    <property type="component" value="Unassembled WGS sequence"/>
</dbReference>
<sequence>MNLTAIDVALILFRHLLSLESNICIAEEDYAVKQRLVKKLLGIQEPSSDDIYKANFKFEDIFDHPKLPLLMKHHADFNIASNMTVEKMVDKPDTAWELYEVDAETLAKFNRQPRVPVKVS</sequence>